<name>A0A8H7RCE5_9FUNG</name>
<dbReference type="Pfam" id="PF01535">
    <property type="entry name" value="PPR"/>
    <property type="match status" value="2"/>
</dbReference>
<keyword evidence="8" id="KW-1185">Reference proteome</keyword>
<evidence type="ECO:0000256" key="5">
    <source>
        <dbReference type="PROSITE-ProRule" id="PRU00708"/>
    </source>
</evidence>
<dbReference type="EMBL" id="JAEPRD010000021">
    <property type="protein sequence ID" value="KAG2208083.1"/>
    <property type="molecule type" value="Genomic_DNA"/>
</dbReference>
<evidence type="ECO:0000313" key="8">
    <source>
        <dbReference type="Proteomes" id="UP000603453"/>
    </source>
</evidence>
<evidence type="ECO:0000256" key="4">
    <source>
        <dbReference type="ARBA" id="ARBA00044511"/>
    </source>
</evidence>
<gene>
    <name evidence="7" type="ORF">INT47_010445</name>
</gene>
<sequence>MFRSSRVVWPLVSRSTKSLGKTFVFQKSSVYRIQPIPILRSFTTLGNLTDIPPTTQPAPTHEDEWNTYCDRISKSKEIPVEEQTFIDIASHTQADNTLSGPEKVQRLQHILRDIHQHLEGQPELKSVFQRACNMLMYVYIDQGNVKSAKLVFEGLASSECKINLVSIRTMIHGFQKHGTKTDLHKFIQSLEARELFPRKPSLYVALIYAFKHFNDIRGCQFYFAEMSKHGLPIDEPSIKVMMEVYRKAKKPESVLNLYNTMKEKNMEITARIYSIVLSALSHDKNFHSEMVKIFDEFKSTNIKMTPEIYISMKWDPLKALQDMKDKNMTPEIRDYNEFLHYYVRKNKFKQALEMYKLMKEDKNVEMDAYSYGIVMDVLVKDLEQSPESVFDLYREMKQHCVKPDPAVYTSLLSACNRAQDLERAMALLEEMESFNVKPNAYTFNSILSILSTMDKTSSIDLDRASLIWEKMTSLGIHPDTRTYNTYLSIISKLVKPIEEDSEEHVVDSTLWGEEESEQHVPRTVREMLRMYRYMRRNHHHTIQPDFATYTIVINSLSAAGQLRSALQVYSDAKMSRVTLPVTAYNELMRALQRGGKISEAMNIWYDMKIIGVLPDTTTYEIVLEACEQLGLVDTLTSIRNQRKQDFARLLELDTKKENRMKKRYQ</sequence>
<comment type="subunit">
    <text evidence="4">Binds to mitochondrial small subunit 15S rRNA.</text>
</comment>
<feature type="repeat" description="PPR" evidence="5">
    <location>
        <begin position="580"/>
        <end position="614"/>
    </location>
</feature>
<accession>A0A8H7RCE5</accession>
<dbReference type="InterPro" id="IPR002885">
    <property type="entry name" value="PPR_rpt"/>
</dbReference>
<comment type="caution">
    <text evidence="7">The sequence shown here is derived from an EMBL/GenBank/DDBJ whole genome shotgun (WGS) entry which is preliminary data.</text>
</comment>
<evidence type="ECO:0000256" key="3">
    <source>
        <dbReference type="ARBA" id="ARBA00044493"/>
    </source>
</evidence>
<comment type="function">
    <text evidence="3">Regulates mitochondrial small subunit maturation by controlling 15S rRNA 5'-end processing. Localizes to the 5' precursor of the 15S rRNA in a position that is subsequently occupied by mS47 in the mature yeast mtSSU. Uses structure and sequence-specific RNA recognition, binding to a single-stranded region of the precursor and specifically recognizing bases -6 to -1. The exchange of Ccm1 for mS47 is coupled to the irreversible removal of precursor rRNA that is accompanied by conformational changes of the mitoribosomal proteins uS5m and mS26. These conformational changes signal completion of 5'-end rRNA processing through protection of the mature 5'-end of the 15S rRNA and stabilization of mS47. The removal of the 5' precursor together with the dissociation of Ccm1 may be catalyzed by the 5'-3' exoribonuclease Pet127. Involved in the specific removal of group I introns in mitochondrial encoded transcripts.</text>
</comment>
<dbReference type="PROSITE" id="PS51375">
    <property type="entry name" value="PPR"/>
    <property type="match status" value="4"/>
</dbReference>
<dbReference type="Gene3D" id="1.25.40.10">
    <property type="entry name" value="Tetratricopeptide repeat domain"/>
    <property type="match status" value="4"/>
</dbReference>
<proteinExistence type="inferred from homology"/>
<dbReference type="NCBIfam" id="TIGR00756">
    <property type="entry name" value="PPR"/>
    <property type="match status" value="3"/>
</dbReference>
<evidence type="ECO:0000313" key="7">
    <source>
        <dbReference type="EMBL" id="KAG2208083.1"/>
    </source>
</evidence>
<dbReference type="InterPro" id="IPR011990">
    <property type="entry name" value="TPR-like_helical_dom_sf"/>
</dbReference>
<dbReference type="AlphaFoldDB" id="A0A8H7RCE5"/>
<reference evidence="7" key="1">
    <citation type="submission" date="2020-12" db="EMBL/GenBank/DDBJ databases">
        <title>Metabolic potential, ecology and presence of endohyphal bacteria is reflected in genomic diversity of Mucoromycotina.</title>
        <authorList>
            <person name="Muszewska A."/>
            <person name="Okrasinska A."/>
            <person name="Steczkiewicz K."/>
            <person name="Drgas O."/>
            <person name="Orlowska M."/>
            <person name="Perlinska-Lenart U."/>
            <person name="Aleksandrzak-Piekarczyk T."/>
            <person name="Szatraj K."/>
            <person name="Zielenkiewicz U."/>
            <person name="Pilsyk S."/>
            <person name="Malc E."/>
            <person name="Mieczkowski P."/>
            <person name="Kruszewska J.S."/>
            <person name="Biernat P."/>
            <person name="Pawlowska J."/>
        </authorList>
    </citation>
    <scope>NUCLEOTIDE SEQUENCE</scope>
    <source>
        <strain evidence="7">WA0000017839</strain>
    </source>
</reference>
<dbReference type="Pfam" id="PF17177">
    <property type="entry name" value="PPR_long"/>
    <property type="match status" value="1"/>
</dbReference>
<evidence type="ECO:0000256" key="1">
    <source>
        <dbReference type="ARBA" id="ARBA00006192"/>
    </source>
</evidence>
<keyword evidence="2" id="KW-0677">Repeat</keyword>
<organism evidence="7 8">
    <name type="scientific">Mucor saturninus</name>
    <dbReference type="NCBI Taxonomy" id="64648"/>
    <lineage>
        <taxon>Eukaryota</taxon>
        <taxon>Fungi</taxon>
        <taxon>Fungi incertae sedis</taxon>
        <taxon>Mucoromycota</taxon>
        <taxon>Mucoromycotina</taxon>
        <taxon>Mucoromycetes</taxon>
        <taxon>Mucorales</taxon>
        <taxon>Mucorineae</taxon>
        <taxon>Mucoraceae</taxon>
        <taxon>Mucor</taxon>
    </lineage>
</organism>
<dbReference type="Proteomes" id="UP000603453">
    <property type="component" value="Unassembled WGS sequence"/>
</dbReference>
<dbReference type="OrthoDB" id="407658at2759"/>
<protein>
    <recommendedName>
        <fullName evidence="6">PROP1-like PPR domain-containing protein</fullName>
    </recommendedName>
</protein>
<dbReference type="PANTHER" id="PTHR47447">
    <property type="entry name" value="OS03G0856100 PROTEIN"/>
    <property type="match status" value="1"/>
</dbReference>
<dbReference type="Pfam" id="PF13041">
    <property type="entry name" value="PPR_2"/>
    <property type="match status" value="1"/>
</dbReference>
<dbReference type="PANTHER" id="PTHR47447:SF17">
    <property type="entry name" value="OS12G0638900 PROTEIN"/>
    <property type="match status" value="1"/>
</dbReference>
<feature type="domain" description="PROP1-like PPR" evidence="6">
    <location>
        <begin position="335"/>
        <end position="489"/>
    </location>
</feature>
<feature type="repeat" description="PPR" evidence="5">
    <location>
        <begin position="404"/>
        <end position="438"/>
    </location>
</feature>
<evidence type="ECO:0000259" key="6">
    <source>
        <dbReference type="Pfam" id="PF17177"/>
    </source>
</evidence>
<comment type="similarity">
    <text evidence="1">Belongs to the CCM1 family.</text>
</comment>
<evidence type="ECO:0000256" key="2">
    <source>
        <dbReference type="ARBA" id="ARBA00022737"/>
    </source>
</evidence>
<dbReference type="InterPro" id="IPR033443">
    <property type="entry name" value="PROP1-like_PPR_dom"/>
</dbReference>
<feature type="repeat" description="PPR" evidence="5">
    <location>
        <begin position="545"/>
        <end position="579"/>
    </location>
</feature>
<feature type="repeat" description="PPR" evidence="5">
    <location>
        <begin position="367"/>
        <end position="403"/>
    </location>
</feature>